<sequence length="231" mass="25627">MSEAEPRLSVWRARGRTRAVVLVLHGGAEHGFGGVPPWRLAFLRMVPLARALHRAGRDHGVEVRLLRNSHYGWNEPAQHPVPDARWALARIREEHPGLPVVLVGHSMGARVALLVADDPAVAGVCALAPWTPPREPVEALAGRDVLIAHGTRDRMIDPVSSHTYAERAESVAARLVRFEITNEGHAMVRRAAIWTRLMCAFTLEIITDVARDETLRSAWEKPAPERLRVPV</sequence>
<dbReference type="EMBL" id="JBHUKU010000022">
    <property type="protein sequence ID" value="MFD2463641.1"/>
    <property type="molecule type" value="Genomic_DNA"/>
</dbReference>
<dbReference type="InterPro" id="IPR000073">
    <property type="entry name" value="AB_hydrolase_1"/>
</dbReference>
<protein>
    <submittedName>
        <fullName evidence="2">Alpha/beta hydrolase</fullName>
    </submittedName>
</protein>
<accession>A0ABW5GS23</accession>
<evidence type="ECO:0000313" key="2">
    <source>
        <dbReference type="EMBL" id="MFD2463641.1"/>
    </source>
</evidence>
<keyword evidence="3" id="KW-1185">Reference proteome</keyword>
<gene>
    <name evidence="2" type="ORF">ACFSYJ_33850</name>
</gene>
<evidence type="ECO:0000259" key="1">
    <source>
        <dbReference type="Pfam" id="PF12697"/>
    </source>
</evidence>
<keyword evidence="2" id="KW-0378">Hydrolase</keyword>
<dbReference type="SUPFAM" id="SSF53474">
    <property type="entry name" value="alpha/beta-Hydrolases"/>
    <property type="match status" value="1"/>
</dbReference>
<feature type="domain" description="AB hydrolase-1" evidence="1">
    <location>
        <begin position="21"/>
        <end position="224"/>
    </location>
</feature>
<comment type="caution">
    <text evidence="2">The sequence shown here is derived from an EMBL/GenBank/DDBJ whole genome shotgun (WGS) entry which is preliminary data.</text>
</comment>
<organism evidence="2 3">
    <name type="scientific">Amycolatopsis samaneae</name>
    <dbReference type="NCBI Taxonomy" id="664691"/>
    <lineage>
        <taxon>Bacteria</taxon>
        <taxon>Bacillati</taxon>
        <taxon>Actinomycetota</taxon>
        <taxon>Actinomycetes</taxon>
        <taxon>Pseudonocardiales</taxon>
        <taxon>Pseudonocardiaceae</taxon>
        <taxon>Amycolatopsis</taxon>
    </lineage>
</organism>
<dbReference type="RefSeq" id="WP_345386734.1">
    <property type="nucleotide sequence ID" value="NZ_BAABHG010000001.1"/>
</dbReference>
<dbReference type="GO" id="GO:0016787">
    <property type="term" value="F:hydrolase activity"/>
    <property type="evidence" value="ECO:0007669"/>
    <property type="project" value="UniProtKB-KW"/>
</dbReference>
<dbReference type="Proteomes" id="UP001597419">
    <property type="component" value="Unassembled WGS sequence"/>
</dbReference>
<reference evidence="3" key="1">
    <citation type="journal article" date="2019" name="Int. J. Syst. Evol. Microbiol.">
        <title>The Global Catalogue of Microorganisms (GCM) 10K type strain sequencing project: providing services to taxonomists for standard genome sequencing and annotation.</title>
        <authorList>
            <consortium name="The Broad Institute Genomics Platform"/>
            <consortium name="The Broad Institute Genome Sequencing Center for Infectious Disease"/>
            <person name="Wu L."/>
            <person name="Ma J."/>
        </authorList>
    </citation>
    <scope>NUCLEOTIDE SEQUENCE [LARGE SCALE GENOMIC DNA]</scope>
    <source>
        <strain evidence="3">CGMCC 4.7643</strain>
    </source>
</reference>
<dbReference type="Gene3D" id="3.40.50.1820">
    <property type="entry name" value="alpha/beta hydrolase"/>
    <property type="match status" value="1"/>
</dbReference>
<proteinExistence type="predicted"/>
<name>A0ABW5GS23_9PSEU</name>
<evidence type="ECO:0000313" key="3">
    <source>
        <dbReference type="Proteomes" id="UP001597419"/>
    </source>
</evidence>
<dbReference type="InterPro" id="IPR029058">
    <property type="entry name" value="AB_hydrolase_fold"/>
</dbReference>
<dbReference type="Pfam" id="PF12697">
    <property type="entry name" value="Abhydrolase_6"/>
    <property type="match status" value="1"/>
</dbReference>